<evidence type="ECO:0000256" key="3">
    <source>
        <dbReference type="ARBA" id="ARBA00022679"/>
    </source>
</evidence>
<name>A0A674IJB6_9SAUR</name>
<dbReference type="InParanoid" id="A0A674IJB6"/>
<accession>A0A674IJB6</accession>
<dbReference type="GeneTree" id="ENSGT00390000011708"/>
<evidence type="ECO:0000256" key="4">
    <source>
        <dbReference type="ARBA" id="ARBA00022691"/>
    </source>
</evidence>
<proteinExistence type="inferred from homology"/>
<evidence type="ECO:0000256" key="2">
    <source>
        <dbReference type="ARBA" id="ARBA00022603"/>
    </source>
</evidence>
<dbReference type="SUPFAM" id="SSF53335">
    <property type="entry name" value="S-adenosyl-L-methionine-dependent methyltransferases"/>
    <property type="match status" value="1"/>
</dbReference>
<evidence type="ECO:0000313" key="6">
    <source>
        <dbReference type="Proteomes" id="UP000472274"/>
    </source>
</evidence>
<dbReference type="Gene3D" id="3.40.50.150">
    <property type="entry name" value="Vaccinia Virus protein VP39"/>
    <property type="match status" value="1"/>
</dbReference>
<evidence type="ECO:0000313" key="5">
    <source>
        <dbReference type="Ensembl" id="ENSTMTP00000007724.1"/>
    </source>
</evidence>
<dbReference type="InterPro" id="IPR029063">
    <property type="entry name" value="SAM-dependent_MTases_sf"/>
</dbReference>
<keyword evidence="3" id="KW-0808">Transferase</keyword>
<dbReference type="InterPro" id="IPR000940">
    <property type="entry name" value="NNMT_TEMT_trans"/>
</dbReference>
<keyword evidence="2" id="KW-0489">Methyltransferase</keyword>
<dbReference type="Proteomes" id="UP000472274">
    <property type="component" value="Unplaced"/>
</dbReference>
<evidence type="ECO:0008006" key="7">
    <source>
        <dbReference type="Google" id="ProtNLM"/>
    </source>
</evidence>
<dbReference type="GO" id="GO:0008170">
    <property type="term" value="F:N-methyltransferase activity"/>
    <property type="evidence" value="ECO:0007669"/>
    <property type="project" value="TreeGrafter"/>
</dbReference>
<dbReference type="AlphaFoldDB" id="A0A674IJB6"/>
<dbReference type="GO" id="GO:0032259">
    <property type="term" value="P:methylation"/>
    <property type="evidence" value="ECO:0007669"/>
    <property type="project" value="UniProtKB-KW"/>
</dbReference>
<keyword evidence="4" id="KW-0949">S-adenosyl-L-methionine</keyword>
<keyword evidence="6" id="KW-1185">Reference proteome</keyword>
<dbReference type="PANTHER" id="PTHR10867">
    <property type="entry name" value="NNMT/PNMT/TEMT FAMILY MEMBER"/>
    <property type="match status" value="1"/>
</dbReference>
<dbReference type="PROSITE" id="PS51681">
    <property type="entry name" value="SAM_MT_NNMT_PNMT_TEMT"/>
    <property type="match status" value="1"/>
</dbReference>
<dbReference type="PANTHER" id="PTHR10867:SF32">
    <property type="entry name" value="NICOTINAMIDE N-METHYLTRANSFERASE"/>
    <property type="match status" value="1"/>
</dbReference>
<reference evidence="5" key="1">
    <citation type="submission" date="2025-08" db="UniProtKB">
        <authorList>
            <consortium name="Ensembl"/>
        </authorList>
    </citation>
    <scope>IDENTIFICATION</scope>
</reference>
<reference evidence="5" key="2">
    <citation type="submission" date="2025-09" db="UniProtKB">
        <authorList>
            <consortium name="Ensembl"/>
        </authorList>
    </citation>
    <scope>IDENTIFICATION</scope>
</reference>
<protein>
    <recommendedName>
        <fullName evidence="7">Phenylethanolamine N-methyltransferase</fullName>
    </recommendedName>
</protein>
<evidence type="ECO:0000256" key="1">
    <source>
        <dbReference type="ARBA" id="ARBA00007996"/>
    </source>
</evidence>
<organism evidence="5 6">
    <name type="scientific">Terrapene triunguis</name>
    <name type="common">Three-toed box turtle</name>
    <dbReference type="NCBI Taxonomy" id="2587831"/>
    <lineage>
        <taxon>Eukaryota</taxon>
        <taxon>Metazoa</taxon>
        <taxon>Chordata</taxon>
        <taxon>Craniata</taxon>
        <taxon>Vertebrata</taxon>
        <taxon>Euteleostomi</taxon>
        <taxon>Archelosauria</taxon>
        <taxon>Testudinata</taxon>
        <taxon>Testudines</taxon>
        <taxon>Cryptodira</taxon>
        <taxon>Durocryptodira</taxon>
        <taxon>Testudinoidea</taxon>
        <taxon>Emydidae</taxon>
        <taxon>Terrapene</taxon>
    </lineage>
</organism>
<dbReference type="Pfam" id="PF01234">
    <property type="entry name" value="NNMT_PNMT_TEMT"/>
    <property type="match status" value="1"/>
</dbReference>
<dbReference type="Ensembl" id="ENSTMTT00000007978.1">
    <property type="protein sequence ID" value="ENSTMTP00000007724.1"/>
    <property type="gene ID" value="ENSTMTG00000005620.1"/>
</dbReference>
<sequence length="148" mass="16460">KKGPPKTLKIDITPLSRIIKQVLKCDLNKSNPLVLVILLPTDGLISSLCLEAACKDLTTYRIALKNTSSLLKPGGHLVLSGVLSCSFYMVGPKRFSCLVLREEFLREALSETGFIIQEFEVLIRDDNIDDSCDFSGKFFILARKQEAI</sequence>
<comment type="similarity">
    <text evidence="1">Belongs to the class I-like SAM-binding methyltransferase superfamily. NNMT/PNMT/TEMT family.</text>
</comment>
<dbReference type="GO" id="GO:0005829">
    <property type="term" value="C:cytosol"/>
    <property type="evidence" value="ECO:0007669"/>
    <property type="project" value="TreeGrafter"/>
</dbReference>